<evidence type="ECO:0000256" key="5">
    <source>
        <dbReference type="ARBA" id="ARBA00023136"/>
    </source>
</evidence>
<sequence length="348" mass="38021">MYAYAPDSAPAHPAVLVAAHYCTGTRPGFYSGTEFDRLADQYGFIVVHPGANVSGQCLDVSSPRSHPPERTPRASCTVSGVYRFLLSRQWVILTLVALLLIPTMIRLGIWQMHRYEERTARNQLVADALSAEPVPVEKLTSPGHTVTTGERYHTVSAKGRFDTEHEVVVRRRTNSDDEVGYHVLTPFVLDDGKVLLVNRGWIPADGPSQTTFPAIPAPPRGEITVTGRLMPAETTAASGIKDLKGLPDRQIMLINSEQEARRLGAEVLGGYIVLTTPAPKGDTPEPLGKPGDENAALNYAYAIQWWLFSAGVPLGWVILVRRERRDRAEAEAVAREARDAADAEPAAV</sequence>
<dbReference type="PANTHER" id="PTHR23427">
    <property type="entry name" value="SURFEIT LOCUS PROTEIN"/>
    <property type="match status" value="1"/>
</dbReference>
<dbReference type="InterPro" id="IPR029058">
    <property type="entry name" value="AB_hydrolase_fold"/>
</dbReference>
<reference evidence="7 8" key="1">
    <citation type="submission" date="2023-07" db="EMBL/GenBank/DDBJ databases">
        <title>Comparative genomics of wheat-associated soil bacteria to identify genetic determinants of phenazine resistance.</title>
        <authorList>
            <person name="Mouncey N."/>
        </authorList>
    </citation>
    <scope>NUCLEOTIDE SEQUENCE [LARGE SCALE GENOMIC DNA]</scope>
    <source>
        <strain evidence="7 8">W2I16</strain>
    </source>
</reference>
<feature type="transmembrane region" description="Helical" evidence="6">
    <location>
        <begin position="299"/>
        <end position="319"/>
    </location>
</feature>
<evidence type="ECO:0000256" key="4">
    <source>
        <dbReference type="ARBA" id="ARBA00022989"/>
    </source>
</evidence>
<dbReference type="PROSITE" id="PS50895">
    <property type="entry name" value="SURF1"/>
    <property type="match status" value="1"/>
</dbReference>
<proteinExistence type="inferred from homology"/>
<dbReference type="CDD" id="cd06662">
    <property type="entry name" value="SURF1"/>
    <property type="match status" value="1"/>
</dbReference>
<keyword evidence="5 6" id="KW-0472">Membrane</keyword>
<dbReference type="SUPFAM" id="SSF53474">
    <property type="entry name" value="alpha/beta-Hydrolases"/>
    <property type="match status" value="1"/>
</dbReference>
<evidence type="ECO:0000256" key="3">
    <source>
        <dbReference type="ARBA" id="ARBA00022692"/>
    </source>
</evidence>
<keyword evidence="4 6" id="KW-1133">Transmembrane helix</keyword>
<feature type="transmembrane region" description="Helical" evidence="6">
    <location>
        <begin position="90"/>
        <end position="109"/>
    </location>
</feature>
<gene>
    <name evidence="7" type="ORF">QFZ49_001838</name>
</gene>
<keyword evidence="8" id="KW-1185">Reference proteome</keyword>
<evidence type="ECO:0000256" key="2">
    <source>
        <dbReference type="ARBA" id="ARBA00007165"/>
    </source>
</evidence>
<evidence type="ECO:0000256" key="6">
    <source>
        <dbReference type="RuleBase" id="RU363076"/>
    </source>
</evidence>
<comment type="caution">
    <text evidence="7">The sequence shown here is derived from an EMBL/GenBank/DDBJ whole genome shotgun (WGS) entry which is preliminary data.</text>
</comment>
<keyword evidence="6" id="KW-1003">Cell membrane</keyword>
<dbReference type="InterPro" id="IPR045214">
    <property type="entry name" value="Surf1/Surf4"/>
</dbReference>
<organism evidence="7 8">
    <name type="scientific">Streptomyces turgidiscabies</name>
    <dbReference type="NCBI Taxonomy" id="85558"/>
    <lineage>
        <taxon>Bacteria</taxon>
        <taxon>Bacillati</taxon>
        <taxon>Actinomycetota</taxon>
        <taxon>Actinomycetes</taxon>
        <taxon>Kitasatosporales</taxon>
        <taxon>Streptomycetaceae</taxon>
        <taxon>Streptomyces</taxon>
    </lineage>
</organism>
<comment type="subcellular location">
    <subcellularLocation>
        <location evidence="6">Cell membrane</location>
        <topology evidence="6">Multi-pass membrane protein</topology>
    </subcellularLocation>
    <subcellularLocation>
        <location evidence="1">Membrane</location>
    </subcellularLocation>
</comment>
<evidence type="ECO:0000313" key="7">
    <source>
        <dbReference type="EMBL" id="MDQ0931931.1"/>
    </source>
</evidence>
<evidence type="ECO:0000256" key="1">
    <source>
        <dbReference type="ARBA" id="ARBA00004370"/>
    </source>
</evidence>
<accession>A0ABU0RIW1</accession>
<evidence type="ECO:0000313" key="8">
    <source>
        <dbReference type="Proteomes" id="UP001223072"/>
    </source>
</evidence>
<protein>
    <recommendedName>
        <fullName evidence="6">SURF1-like protein</fullName>
    </recommendedName>
</protein>
<dbReference type="PANTHER" id="PTHR23427:SF2">
    <property type="entry name" value="SURFEIT LOCUS PROTEIN 1"/>
    <property type="match status" value="1"/>
</dbReference>
<comment type="similarity">
    <text evidence="2 6">Belongs to the SURF1 family.</text>
</comment>
<dbReference type="InterPro" id="IPR002994">
    <property type="entry name" value="Surf1/Shy1"/>
</dbReference>
<dbReference type="EMBL" id="JAUSZS010000002">
    <property type="protein sequence ID" value="MDQ0931931.1"/>
    <property type="molecule type" value="Genomic_DNA"/>
</dbReference>
<dbReference type="Gene3D" id="3.40.50.1820">
    <property type="entry name" value="alpha/beta hydrolase"/>
    <property type="match status" value="1"/>
</dbReference>
<keyword evidence="3 6" id="KW-0812">Transmembrane</keyword>
<dbReference type="Proteomes" id="UP001223072">
    <property type="component" value="Unassembled WGS sequence"/>
</dbReference>
<name>A0ABU0RIW1_9ACTN</name>
<dbReference type="Pfam" id="PF02104">
    <property type="entry name" value="SURF1"/>
    <property type="match status" value="1"/>
</dbReference>